<reference evidence="2 3" key="1">
    <citation type="journal article" date="2019" name="Int. J. Syst. Evol. Microbiol.">
        <title>The Global Catalogue of Microorganisms (GCM) 10K type strain sequencing project: providing services to taxonomists for standard genome sequencing and annotation.</title>
        <authorList>
            <consortium name="The Broad Institute Genomics Platform"/>
            <consortium name="The Broad Institute Genome Sequencing Center for Infectious Disease"/>
            <person name="Wu L."/>
            <person name="Ma J."/>
        </authorList>
    </citation>
    <scope>NUCLEOTIDE SEQUENCE [LARGE SCALE GENOMIC DNA]</scope>
    <source>
        <strain evidence="2 3">IBRC-M 10256</strain>
    </source>
</reference>
<evidence type="ECO:0000256" key="1">
    <source>
        <dbReference type="SAM" id="Phobius"/>
    </source>
</evidence>
<protein>
    <recommendedName>
        <fullName evidence="4">Major facilitator superfamily (MFS) profile domain-containing protein</fullName>
    </recommendedName>
</protein>
<sequence length="59" mass="5978">MLDKLGASGVAGIVLLLAGLGVIGLFYWEVAVGLVLVLAGIALIAKGLITSVMQSFGMF</sequence>
<dbReference type="InterPro" id="IPR055893">
    <property type="entry name" value="DUF7470"/>
</dbReference>
<keyword evidence="1" id="KW-0812">Transmembrane</keyword>
<name>A0ABD5NL01_9EURY</name>
<organism evidence="2 3">
    <name type="scientific">Halovivax cerinus</name>
    <dbReference type="NCBI Taxonomy" id="1487865"/>
    <lineage>
        <taxon>Archaea</taxon>
        <taxon>Methanobacteriati</taxon>
        <taxon>Methanobacteriota</taxon>
        <taxon>Stenosarchaea group</taxon>
        <taxon>Halobacteria</taxon>
        <taxon>Halobacteriales</taxon>
        <taxon>Natrialbaceae</taxon>
        <taxon>Halovivax</taxon>
    </lineage>
</organism>
<evidence type="ECO:0000313" key="3">
    <source>
        <dbReference type="Proteomes" id="UP001595846"/>
    </source>
</evidence>
<keyword evidence="1" id="KW-1133">Transmembrane helix</keyword>
<evidence type="ECO:0008006" key="4">
    <source>
        <dbReference type="Google" id="ProtNLM"/>
    </source>
</evidence>
<dbReference type="GeneID" id="73902903"/>
<keyword evidence="3" id="KW-1185">Reference proteome</keyword>
<feature type="transmembrane region" description="Helical" evidence="1">
    <location>
        <begin position="7"/>
        <end position="28"/>
    </location>
</feature>
<accession>A0ABD5NL01</accession>
<comment type="caution">
    <text evidence="2">The sequence shown here is derived from an EMBL/GenBank/DDBJ whole genome shotgun (WGS) entry which is preliminary data.</text>
</comment>
<dbReference type="Proteomes" id="UP001595846">
    <property type="component" value="Unassembled WGS sequence"/>
</dbReference>
<gene>
    <name evidence="2" type="ORF">ACFOUR_04000</name>
</gene>
<dbReference type="RefSeq" id="WP_256533766.1">
    <property type="nucleotide sequence ID" value="NZ_CP101824.1"/>
</dbReference>
<dbReference type="Pfam" id="PF24282">
    <property type="entry name" value="DUF7470"/>
    <property type="match status" value="1"/>
</dbReference>
<dbReference type="EMBL" id="JBHSAQ010000002">
    <property type="protein sequence ID" value="MFC3957537.1"/>
    <property type="molecule type" value="Genomic_DNA"/>
</dbReference>
<feature type="transmembrane region" description="Helical" evidence="1">
    <location>
        <begin position="34"/>
        <end position="53"/>
    </location>
</feature>
<keyword evidence="1" id="KW-0472">Membrane</keyword>
<dbReference type="AlphaFoldDB" id="A0ABD5NL01"/>
<evidence type="ECO:0000313" key="2">
    <source>
        <dbReference type="EMBL" id="MFC3957537.1"/>
    </source>
</evidence>
<proteinExistence type="predicted"/>